<evidence type="ECO:0000256" key="7">
    <source>
        <dbReference type="ARBA" id="ARBA00023118"/>
    </source>
</evidence>
<organism evidence="11 12">
    <name type="scientific">Microbulbifer halophilus</name>
    <dbReference type="NCBI Taxonomy" id="453963"/>
    <lineage>
        <taxon>Bacteria</taxon>
        <taxon>Pseudomonadati</taxon>
        <taxon>Pseudomonadota</taxon>
        <taxon>Gammaproteobacteria</taxon>
        <taxon>Cellvibrionales</taxon>
        <taxon>Microbulbiferaceae</taxon>
        <taxon>Microbulbifer</taxon>
    </lineage>
</organism>
<proteinExistence type="inferred from homology"/>
<dbReference type="EC" id="2.7.7.49" evidence="1"/>
<dbReference type="PRINTS" id="PR00866">
    <property type="entry name" value="RNADNAPOLMS"/>
</dbReference>
<name>A0ABW5EKD5_9GAMM</name>
<evidence type="ECO:0000259" key="10">
    <source>
        <dbReference type="PROSITE" id="PS50878"/>
    </source>
</evidence>
<evidence type="ECO:0000313" key="11">
    <source>
        <dbReference type="EMBL" id="MFD2312550.1"/>
    </source>
</evidence>
<dbReference type="Proteomes" id="UP001597425">
    <property type="component" value="Unassembled WGS sequence"/>
</dbReference>
<reference evidence="12" key="1">
    <citation type="journal article" date="2019" name="Int. J. Syst. Evol. Microbiol.">
        <title>The Global Catalogue of Microorganisms (GCM) 10K type strain sequencing project: providing services to taxonomists for standard genome sequencing and annotation.</title>
        <authorList>
            <consortium name="The Broad Institute Genomics Platform"/>
            <consortium name="The Broad Institute Genome Sequencing Center for Infectious Disease"/>
            <person name="Wu L."/>
            <person name="Ma J."/>
        </authorList>
    </citation>
    <scope>NUCLEOTIDE SEQUENCE [LARGE SCALE GENOMIC DNA]</scope>
    <source>
        <strain evidence="12">KCTC 12848</strain>
    </source>
</reference>
<comment type="caution">
    <text evidence="11">The sequence shown here is derived from an EMBL/GenBank/DDBJ whole genome shotgun (WGS) entry which is preliminary data.</text>
</comment>
<keyword evidence="6 11" id="KW-0695">RNA-directed DNA polymerase</keyword>
<dbReference type="SUPFAM" id="SSF56672">
    <property type="entry name" value="DNA/RNA polymerases"/>
    <property type="match status" value="1"/>
</dbReference>
<evidence type="ECO:0000256" key="5">
    <source>
        <dbReference type="ARBA" id="ARBA00022842"/>
    </source>
</evidence>
<evidence type="ECO:0000256" key="1">
    <source>
        <dbReference type="ARBA" id="ARBA00012493"/>
    </source>
</evidence>
<feature type="domain" description="Reverse transcriptase" evidence="10">
    <location>
        <begin position="56"/>
        <end position="314"/>
    </location>
</feature>
<protein>
    <recommendedName>
        <fullName evidence="1">RNA-directed DNA polymerase</fullName>
        <ecNumber evidence="1">2.7.7.49</ecNumber>
    </recommendedName>
</protein>
<dbReference type="InterPro" id="IPR000123">
    <property type="entry name" value="Reverse_transcriptase_msDNA"/>
</dbReference>
<sequence>METWSVHQLSNEAQSFLDQQSIVDLRAYVQTLKRSGLPVIFTLRHLSKIVGVDYSLLRTTVERRRESSNYRMFAIKKRSGGRRHIHTVTGNLLRAQQFINEEILQKINPHPASFAFHSEGGIRACASMHCGAKWMFQYDLANFFYSVNEADVYRIFLNLGYRPLLAFELARVCTTLRLPKHLMHLIKIPKSSAFDHTYRLYQRDSHDSGFGFPCQLPLGVLPQGASASPMLSNLAARSLDQELTNYADQHGLVYTRYADDLTLSSSESFDKRLSIGSIHRSVIRIIRKNRFLENRKKTRVAGPGSKKIVLGLLVDSDKPRLSKEMYKRIDRHIYAIKKYGLIEVSRYENFDSPIGFYNHLAGLISFVKDVDAVRWDKFRNRFREIDSPVEIDG</sequence>
<evidence type="ECO:0000256" key="2">
    <source>
        <dbReference type="ARBA" id="ARBA00022679"/>
    </source>
</evidence>
<dbReference type="InterPro" id="IPR043502">
    <property type="entry name" value="DNA/RNA_pol_sf"/>
</dbReference>
<keyword evidence="4" id="KW-0479">Metal-binding</keyword>
<evidence type="ECO:0000256" key="9">
    <source>
        <dbReference type="ARBA" id="ARBA00048173"/>
    </source>
</evidence>
<keyword evidence="12" id="KW-1185">Reference proteome</keyword>
<comment type="similarity">
    <text evidence="8">Belongs to the bacterial reverse transcriptase family.</text>
</comment>
<keyword evidence="7" id="KW-0051">Antiviral defense</keyword>
<evidence type="ECO:0000256" key="8">
    <source>
        <dbReference type="ARBA" id="ARBA00034120"/>
    </source>
</evidence>
<dbReference type="PANTHER" id="PTHR34047">
    <property type="entry name" value="NUCLEAR INTRON MATURASE 1, MITOCHONDRIAL-RELATED"/>
    <property type="match status" value="1"/>
</dbReference>
<dbReference type="InterPro" id="IPR000477">
    <property type="entry name" value="RT_dom"/>
</dbReference>
<evidence type="ECO:0000313" key="12">
    <source>
        <dbReference type="Proteomes" id="UP001597425"/>
    </source>
</evidence>
<dbReference type="RefSeq" id="WP_265723654.1">
    <property type="nucleotide sequence ID" value="NZ_JAPIVK010000070.1"/>
</dbReference>
<comment type="catalytic activity">
    <reaction evidence="9">
        <text>DNA(n) + a 2'-deoxyribonucleoside 5'-triphosphate = DNA(n+1) + diphosphate</text>
        <dbReference type="Rhea" id="RHEA:22508"/>
        <dbReference type="Rhea" id="RHEA-COMP:17339"/>
        <dbReference type="Rhea" id="RHEA-COMP:17340"/>
        <dbReference type="ChEBI" id="CHEBI:33019"/>
        <dbReference type="ChEBI" id="CHEBI:61560"/>
        <dbReference type="ChEBI" id="CHEBI:173112"/>
        <dbReference type="EC" id="2.7.7.49"/>
    </reaction>
</comment>
<dbReference type="InterPro" id="IPR051083">
    <property type="entry name" value="GrpII_Intron_Splice-Mob/Def"/>
</dbReference>
<dbReference type="PROSITE" id="PS50878">
    <property type="entry name" value="RT_POL"/>
    <property type="match status" value="1"/>
</dbReference>
<evidence type="ECO:0000256" key="3">
    <source>
        <dbReference type="ARBA" id="ARBA00022695"/>
    </source>
</evidence>
<dbReference type="PANTHER" id="PTHR34047:SF7">
    <property type="entry name" value="RNA-DIRECTED DNA POLYMERASE"/>
    <property type="match status" value="1"/>
</dbReference>
<keyword evidence="5" id="KW-0460">Magnesium</keyword>
<accession>A0ABW5EKD5</accession>
<keyword evidence="2 11" id="KW-0808">Transferase</keyword>
<keyword evidence="3 11" id="KW-0548">Nucleotidyltransferase</keyword>
<dbReference type="Pfam" id="PF00078">
    <property type="entry name" value="RVT_1"/>
    <property type="match status" value="1"/>
</dbReference>
<evidence type="ECO:0000256" key="4">
    <source>
        <dbReference type="ARBA" id="ARBA00022723"/>
    </source>
</evidence>
<dbReference type="EMBL" id="JBHUJD010000056">
    <property type="protein sequence ID" value="MFD2312550.1"/>
    <property type="molecule type" value="Genomic_DNA"/>
</dbReference>
<gene>
    <name evidence="11" type="ORF">ACFSKX_19200</name>
</gene>
<dbReference type="GO" id="GO:0003964">
    <property type="term" value="F:RNA-directed DNA polymerase activity"/>
    <property type="evidence" value="ECO:0007669"/>
    <property type="project" value="UniProtKB-KW"/>
</dbReference>
<dbReference type="CDD" id="cd03487">
    <property type="entry name" value="RT_Bac_retron_II"/>
    <property type="match status" value="1"/>
</dbReference>
<evidence type="ECO:0000256" key="6">
    <source>
        <dbReference type="ARBA" id="ARBA00022918"/>
    </source>
</evidence>